<organism evidence="5 6">
    <name type="scientific">Eubacterium oxidoreducens</name>
    <dbReference type="NCBI Taxonomy" id="1732"/>
    <lineage>
        <taxon>Bacteria</taxon>
        <taxon>Bacillati</taxon>
        <taxon>Bacillota</taxon>
        <taxon>Clostridia</taxon>
        <taxon>Eubacteriales</taxon>
        <taxon>Eubacteriaceae</taxon>
        <taxon>Eubacterium</taxon>
    </lineage>
</organism>
<dbReference type="PANTHER" id="PTHR43630">
    <property type="entry name" value="POLY-BETA-1,6-N-ACETYL-D-GLUCOSAMINE SYNTHASE"/>
    <property type="match status" value="1"/>
</dbReference>
<reference evidence="5 6" key="1">
    <citation type="submission" date="2016-10" db="EMBL/GenBank/DDBJ databases">
        <authorList>
            <person name="de Groot N.N."/>
        </authorList>
    </citation>
    <scope>NUCLEOTIDE SEQUENCE [LARGE SCALE GENOMIC DNA]</scope>
    <source>
        <strain evidence="5 6">DSM 3217</strain>
    </source>
</reference>
<evidence type="ECO:0000256" key="1">
    <source>
        <dbReference type="ARBA" id="ARBA00006739"/>
    </source>
</evidence>
<keyword evidence="6" id="KW-1185">Reference proteome</keyword>
<feature type="transmembrane region" description="Helical" evidence="4">
    <location>
        <begin position="345"/>
        <end position="371"/>
    </location>
</feature>
<comment type="similarity">
    <text evidence="1">Belongs to the glycosyltransferase 2 family.</text>
</comment>
<feature type="transmembrane region" description="Helical" evidence="4">
    <location>
        <begin position="315"/>
        <end position="339"/>
    </location>
</feature>
<dbReference type="EMBL" id="FMXR01000018">
    <property type="protein sequence ID" value="SDB31257.1"/>
    <property type="molecule type" value="Genomic_DNA"/>
</dbReference>
<dbReference type="Proteomes" id="UP000199228">
    <property type="component" value="Unassembled WGS sequence"/>
</dbReference>
<evidence type="ECO:0000256" key="4">
    <source>
        <dbReference type="SAM" id="Phobius"/>
    </source>
</evidence>
<proteinExistence type="inferred from homology"/>
<feature type="transmembrane region" description="Helical" evidence="4">
    <location>
        <begin position="383"/>
        <end position="406"/>
    </location>
</feature>
<protein>
    <submittedName>
        <fullName evidence="5">Glycosyltransferase, catalytic subunit of cellulose synthase and poly-beta-1,6-N-acetylglucosamine synthase</fullName>
    </submittedName>
</protein>
<keyword evidence="2" id="KW-0328">Glycosyltransferase</keyword>
<evidence type="ECO:0000256" key="3">
    <source>
        <dbReference type="ARBA" id="ARBA00022679"/>
    </source>
</evidence>
<accession>A0A1G6CEF8</accession>
<dbReference type="SUPFAM" id="SSF53448">
    <property type="entry name" value="Nucleotide-diphospho-sugar transferases"/>
    <property type="match status" value="1"/>
</dbReference>
<keyword evidence="3 5" id="KW-0808">Transferase</keyword>
<dbReference type="RefSeq" id="WP_090174521.1">
    <property type="nucleotide sequence ID" value="NZ_FMXR01000018.1"/>
</dbReference>
<dbReference type="InterPro" id="IPR029044">
    <property type="entry name" value="Nucleotide-diphossugar_trans"/>
</dbReference>
<keyword evidence="4" id="KW-0472">Membrane</keyword>
<dbReference type="AlphaFoldDB" id="A0A1G6CEF8"/>
<keyword evidence="4" id="KW-0812">Transmembrane</keyword>
<keyword evidence="4" id="KW-1133">Transmembrane helix</keyword>
<dbReference type="PANTHER" id="PTHR43630:SF1">
    <property type="entry name" value="POLY-BETA-1,6-N-ACETYL-D-GLUCOSAMINE SYNTHASE"/>
    <property type="match status" value="1"/>
</dbReference>
<sequence length="435" mass="50544">MFFTDIANMSQLEIITRIFNWTILAAFVVCFVYMARYFFSKFRKWEPAPPALKQHRFAILIAARNEAEVLGFLIDSIHAQNYDQANIDIYVVADNCTDHTAAVARNHGAICYERFNDVKKGKSYVLEYIICKLRESGDFPNYDGFMIFDADNILDSNFISEINNTFSMGYDVVTGYRNSKNLTDNWISYGYGLWFMHEAGFRNRGRMLEGSSCMVAGTGYVVSRKVLEDFGGWNWHLLTEDIEFTAECIYHDIKIGYNESAVFYDEQPVSLSVSFTQRLRWVKGYLQVFHRYGKRLLTKAFCEHSLSAYDMQMSYVPAFFITIYAFFVHIALLLIGLFNSMDMSFTIYSCFMLPSRTYLTLLAFGIYTYICEHEHMPDIGIRHLGYLLMFPIYMFTYFPIAILALFKKVDWKPIRHGNSTNHSQSNIQEAFNKTA</sequence>
<evidence type="ECO:0000313" key="6">
    <source>
        <dbReference type="Proteomes" id="UP000199228"/>
    </source>
</evidence>
<evidence type="ECO:0000256" key="2">
    <source>
        <dbReference type="ARBA" id="ARBA00022676"/>
    </source>
</evidence>
<dbReference type="CDD" id="cd06438">
    <property type="entry name" value="EpsO_like"/>
    <property type="match status" value="1"/>
</dbReference>
<name>A0A1G6CEF8_EUBOX</name>
<dbReference type="GO" id="GO:0016757">
    <property type="term" value="F:glycosyltransferase activity"/>
    <property type="evidence" value="ECO:0007669"/>
    <property type="project" value="UniProtKB-KW"/>
</dbReference>
<dbReference type="OrthoDB" id="9797391at2"/>
<dbReference type="STRING" id="1732.SAMN02910417_02324"/>
<dbReference type="Pfam" id="PF13641">
    <property type="entry name" value="Glyco_tranf_2_3"/>
    <property type="match status" value="1"/>
</dbReference>
<dbReference type="Gene3D" id="3.90.550.10">
    <property type="entry name" value="Spore Coat Polysaccharide Biosynthesis Protein SpsA, Chain A"/>
    <property type="match status" value="1"/>
</dbReference>
<gene>
    <name evidence="5" type="ORF">SAMN02910417_02324</name>
</gene>
<feature type="transmembrane region" description="Helical" evidence="4">
    <location>
        <begin position="18"/>
        <end position="39"/>
    </location>
</feature>
<evidence type="ECO:0000313" key="5">
    <source>
        <dbReference type="EMBL" id="SDB31257.1"/>
    </source>
</evidence>